<dbReference type="AlphaFoldDB" id="A0A391NR44"/>
<gene>
    <name evidence="1" type="ORF">KIPB_012173</name>
</gene>
<comment type="caution">
    <text evidence="1">The sequence shown here is derived from an EMBL/GenBank/DDBJ whole genome shotgun (WGS) entry which is preliminary data.</text>
</comment>
<accession>A0A391NR44</accession>
<organism evidence="1 2">
    <name type="scientific">Kipferlia bialata</name>
    <dbReference type="NCBI Taxonomy" id="797122"/>
    <lineage>
        <taxon>Eukaryota</taxon>
        <taxon>Metamonada</taxon>
        <taxon>Carpediemonas-like organisms</taxon>
        <taxon>Kipferlia</taxon>
    </lineage>
</organism>
<evidence type="ECO:0000313" key="2">
    <source>
        <dbReference type="Proteomes" id="UP000265618"/>
    </source>
</evidence>
<keyword evidence="2" id="KW-1185">Reference proteome</keyword>
<proteinExistence type="predicted"/>
<sequence length="54" mass="6144">MDTGFVTWSEYAPPSIQLASTMDSTALLTIEPKVLVFQDRKHSESRRSSQHIHL</sequence>
<feature type="non-terminal residue" evidence="1">
    <location>
        <position position="54"/>
    </location>
</feature>
<dbReference type="Proteomes" id="UP000265618">
    <property type="component" value="Unassembled WGS sequence"/>
</dbReference>
<name>A0A391NR44_9EUKA</name>
<evidence type="ECO:0000313" key="1">
    <source>
        <dbReference type="EMBL" id="GCA63847.1"/>
    </source>
</evidence>
<dbReference type="EMBL" id="BDIP01005274">
    <property type="protein sequence ID" value="GCA63847.1"/>
    <property type="molecule type" value="Genomic_DNA"/>
</dbReference>
<reference evidence="1 2" key="1">
    <citation type="journal article" date="2018" name="PLoS ONE">
        <title>The draft genome of Kipferlia bialata reveals reductive genome evolution in fornicate parasites.</title>
        <authorList>
            <person name="Tanifuji G."/>
            <person name="Takabayashi S."/>
            <person name="Kume K."/>
            <person name="Takagi M."/>
            <person name="Nakayama T."/>
            <person name="Kamikawa R."/>
            <person name="Inagaki Y."/>
            <person name="Hashimoto T."/>
        </authorList>
    </citation>
    <scope>NUCLEOTIDE SEQUENCE [LARGE SCALE GENOMIC DNA]</scope>
    <source>
        <strain evidence="1">NY0173</strain>
    </source>
</reference>
<protein>
    <submittedName>
        <fullName evidence="1">Uncharacterized protein</fullName>
    </submittedName>
</protein>